<feature type="region of interest" description="Disordered" evidence="11">
    <location>
        <begin position="1"/>
        <end position="32"/>
    </location>
</feature>
<keyword evidence="6 12" id="KW-1133">Transmembrane helix</keyword>
<keyword evidence="4 12" id="KW-0812">Transmembrane</keyword>
<organism evidence="13 14">
    <name type="scientific">Cnephaeus nilssonii</name>
    <name type="common">Northern bat</name>
    <name type="synonym">Eptesicus nilssonii</name>
    <dbReference type="NCBI Taxonomy" id="3371016"/>
    <lineage>
        <taxon>Eukaryota</taxon>
        <taxon>Metazoa</taxon>
        <taxon>Chordata</taxon>
        <taxon>Craniata</taxon>
        <taxon>Vertebrata</taxon>
        <taxon>Euteleostomi</taxon>
        <taxon>Mammalia</taxon>
        <taxon>Eutheria</taxon>
        <taxon>Laurasiatheria</taxon>
        <taxon>Chiroptera</taxon>
        <taxon>Yangochiroptera</taxon>
        <taxon>Vespertilionidae</taxon>
        <taxon>Cnephaeus</taxon>
    </lineage>
</organism>
<keyword evidence="5" id="KW-0732">Signal</keyword>
<evidence type="ECO:0000256" key="8">
    <source>
        <dbReference type="ARBA" id="ARBA00023136"/>
    </source>
</evidence>
<protein>
    <recommendedName>
        <fullName evidence="9">Protein kish-A</fullName>
    </recommendedName>
    <alternativeName>
        <fullName evidence="10">Transmembrane protein 167A</fullName>
    </alternativeName>
</protein>
<dbReference type="GO" id="GO:0000139">
    <property type="term" value="C:Golgi membrane"/>
    <property type="evidence" value="ECO:0007669"/>
    <property type="project" value="UniProtKB-SubCell"/>
</dbReference>
<comment type="function">
    <text evidence="1">Involved in the early part of the secretory pathway.</text>
</comment>
<evidence type="ECO:0000256" key="2">
    <source>
        <dbReference type="ARBA" id="ARBA00004614"/>
    </source>
</evidence>
<evidence type="ECO:0000256" key="7">
    <source>
        <dbReference type="ARBA" id="ARBA00023034"/>
    </source>
</evidence>
<evidence type="ECO:0000256" key="9">
    <source>
        <dbReference type="ARBA" id="ARBA00040166"/>
    </source>
</evidence>
<comment type="similarity">
    <text evidence="3">Belongs to the KISH family.</text>
</comment>
<feature type="region of interest" description="Disordered" evidence="11">
    <location>
        <begin position="58"/>
        <end position="78"/>
    </location>
</feature>
<evidence type="ECO:0000256" key="3">
    <source>
        <dbReference type="ARBA" id="ARBA00008961"/>
    </source>
</evidence>
<reference evidence="13" key="1">
    <citation type="submission" date="2023-06" db="EMBL/GenBank/DDBJ databases">
        <title>Reference genome for the Northern bat (Eptesicus nilssonii), a most northern bat species.</title>
        <authorList>
            <person name="Laine V.N."/>
            <person name="Pulliainen A.T."/>
            <person name="Lilley T.M."/>
        </authorList>
    </citation>
    <scope>NUCLEOTIDE SEQUENCE</scope>
    <source>
        <strain evidence="13">BLF_Eptnil</strain>
        <tissue evidence="13">Kidney</tissue>
    </source>
</reference>
<dbReference type="AlphaFoldDB" id="A0AA40LVD2"/>
<evidence type="ECO:0000256" key="4">
    <source>
        <dbReference type="ARBA" id="ARBA00022692"/>
    </source>
</evidence>
<keyword evidence="14" id="KW-1185">Reference proteome</keyword>
<feature type="transmembrane region" description="Helical" evidence="12">
    <location>
        <begin position="198"/>
        <end position="220"/>
    </location>
</feature>
<evidence type="ECO:0000256" key="11">
    <source>
        <dbReference type="SAM" id="MobiDB-lite"/>
    </source>
</evidence>
<name>A0AA40LVD2_CNENI</name>
<sequence>MAQTLSSSRRWRCKLSVPPAQSATPATPSPAPLRLLANHGHSEGKPILPLCVARLRRRDPERPNRNAGRSETGRQRARLFRPGPGRVMWLGLRRPHYGKDGGCGVAVELSGGAVAPNQGSRVGRRPGARGSGILVTHLVLPGFGGCTGPGAMWPLHAQPGSTGADHPSIHLGIQSPRIYLQYPTSITLIARKAAKKSAIFNFQSLLTVILLLICTCAYIRSLAPSLLDRNKTGLLGIFWKCARIGERKSPYVAVCCIVMAFSILFMQ</sequence>
<dbReference type="Pfam" id="PF06842">
    <property type="entry name" value="DUF1242"/>
    <property type="match status" value="1"/>
</dbReference>
<dbReference type="PANTHER" id="PTHR13229">
    <property type="entry name" value="PROTEIN KISH-A"/>
    <property type="match status" value="1"/>
</dbReference>
<keyword evidence="7" id="KW-0333">Golgi apparatus</keyword>
<evidence type="ECO:0000313" key="14">
    <source>
        <dbReference type="Proteomes" id="UP001177744"/>
    </source>
</evidence>
<feature type="transmembrane region" description="Helical" evidence="12">
    <location>
        <begin position="249"/>
        <end position="266"/>
    </location>
</feature>
<comment type="subcellular location">
    <subcellularLocation>
        <location evidence="2">Golgi apparatus membrane</location>
        <topology evidence="2">Single-pass type I membrane protein</topology>
    </subcellularLocation>
</comment>
<proteinExistence type="inferred from homology"/>
<evidence type="ECO:0000256" key="5">
    <source>
        <dbReference type="ARBA" id="ARBA00022729"/>
    </source>
</evidence>
<evidence type="ECO:0000256" key="12">
    <source>
        <dbReference type="SAM" id="Phobius"/>
    </source>
</evidence>
<dbReference type="EMBL" id="JAULJE010000003">
    <property type="protein sequence ID" value="KAK1345137.1"/>
    <property type="molecule type" value="Genomic_DNA"/>
</dbReference>
<evidence type="ECO:0000256" key="6">
    <source>
        <dbReference type="ARBA" id="ARBA00022989"/>
    </source>
</evidence>
<evidence type="ECO:0000256" key="1">
    <source>
        <dbReference type="ARBA" id="ARBA00002154"/>
    </source>
</evidence>
<dbReference type="InterPro" id="IPR051523">
    <property type="entry name" value="KISH_domain"/>
</dbReference>
<keyword evidence="8 12" id="KW-0472">Membrane</keyword>
<dbReference type="Proteomes" id="UP001177744">
    <property type="component" value="Unassembled WGS sequence"/>
</dbReference>
<dbReference type="InterPro" id="IPR009653">
    <property type="entry name" value="Ksh1"/>
</dbReference>
<accession>A0AA40LVD2</accession>
<gene>
    <name evidence="13" type="ORF">QTO34_013845</name>
</gene>
<evidence type="ECO:0000313" key="13">
    <source>
        <dbReference type="EMBL" id="KAK1345137.1"/>
    </source>
</evidence>
<evidence type="ECO:0000256" key="10">
    <source>
        <dbReference type="ARBA" id="ARBA00043002"/>
    </source>
</evidence>
<comment type="caution">
    <text evidence="13">The sequence shown here is derived from an EMBL/GenBank/DDBJ whole genome shotgun (WGS) entry which is preliminary data.</text>
</comment>